<organism evidence="3 4">
    <name type="scientific">Trichonephila clavipes</name>
    <name type="common">Golden silk orbweaver</name>
    <name type="synonym">Nephila clavipes</name>
    <dbReference type="NCBI Taxonomy" id="2585209"/>
    <lineage>
        <taxon>Eukaryota</taxon>
        <taxon>Metazoa</taxon>
        <taxon>Ecdysozoa</taxon>
        <taxon>Arthropoda</taxon>
        <taxon>Chelicerata</taxon>
        <taxon>Arachnida</taxon>
        <taxon>Araneae</taxon>
        <taxon>Araneomorphae</taxon>
        <taxon>Entelegynae</taxon>
        <taxon>Araneoidea</taxon>
        <taxon>Nephilidae</taxon>
        <taxon>Trichonephila</taxon>
    </lineage>
</organism>
<feature type="region of interest" description="Disordered" evidence="1">
    <location>
        <begin position="199"/>
        <end position="221"/>
    </location>
</feature>
<name>A0A8X6W8D6_TRICX</name>
<evidence type="ECO:0000313" key="3">
    <source>
        <dbReference type="EMBL" id="GFY29774.1"/>
    </source>
</evidence>
<sequence>MEGEKKVTLGGRKQGSLTDKNITKLQNYYRKAIKDNVPDTDKMKTAIYASLMHCSSTDKKPMHGKCPEGESSWCFYKRAIAKGETPGSHSSMKTYLSPQVVEKIMPVYQRLASDTILERCVAGKTQNSNESLHSCIWRKCPKEVFVSKRRLEIAVTDAIEKHNLGYVKSLEAKEDSCLNDSFSLTIAERQDKRRISQNISTKQKRKRNATNTNAAYSAGAF</sequence>
<dbReference type="AlphaFoldDB" id="A0A8X6W8D6"/>
<feature type="domain" description="Mutator-like transposase" evidence="2">
    <location>
        <begin position="12"/>
        <end position="74"/>
    </location>
</feature>
<evidence type="ECO:0000256" key="1">
    <source>
        <dbReference type="SAM" id="MobiDB-lite"/>
    </source>
</evidence>
<dbReference type="Proteomes" id="UP000887159">
    <property type="component" value="Unassembled WGS sequence"/>
</dbReference>
<gene>
    <name evidence="3" type="primary">AVEN_99911_1</name>
    <name evidence="3" type="ORF">TNCV_1813511</name>
</gene>
<evidence type="ECO:0000313" key="4">
    <source>
        <dbReference type="Proteomes" id="UP000887159"/>
    </source>
</evidence>
<proteinExistence type="predicted"/>
<accession>A0A8X6W8D6</accession>
<evidence type="ECO:0000259" key="2">
    <source>
        <dbReference type="Pfam" id="PF20700"/>
    </source>
</evidence>
<dbReference type="InterPro" id="IPR049012">
    <property type="entry name" value="Mutator_transp_dom"/>
</dbReference>
<keyword evidence="4" id="KW-1185">Reference proteome</keyword>
<dbReference type="Pfam" id="PF20700">
    <property type="entry name" value="Mutator"/>
    <property type="match status" value="1"/>
</dbReference>
<comment type="caution">
    <text evidence="3">The sequence shown here is derived from an EMBL/GenBank/DDBJ whole genome shotgun (WGS) entry which is preliminary data.</text>
</comment>
<dbReference type="EMBL" id="BMAU01021389">
    <property type="protein sequence ID" value="GFY29774.1"/>
    <property type="molecule type" value="Genomic_DNA"/>
</dbReference>
<protein>
    <recommendedName>
        <fullName evidence="2">Mutator-like transposase domain-containing protein</fullName>
    </recommendedName>
</protein>
<reference evidence="3" key="1">
    <citation type="submission" date="2020-08" db="EMBL/GenBank/DDBJ databases">
        <title>Multicomponent nature underlies the extraordinary mechanical properties of spider dragline silk.</title>
        <authorList>
            <person name="Kono N."/>
            <person name="Nakamura H."/>
            <person name="Mori M."/>
            <person name="Yoshida Y."/>
            <person name="Ohtoshi R."/>
            <person name="Malay A.D."/>
            <person name="Moran D.A.P."/>
            <person name="Tomita M."/>
            <person name="Numata K."/>
            <person name="Arakawa K."/>
        </authorList>
    </citation>
    <scope>NUCLEOTIDE SEQUENCE</scope>
</reference>